<dbReference type="Gene3D" id="3.40.50.720">
    <property type="entry name" value="NAD(P)-binding Rossmann-like Domain"/>
    <property type="match status" value="1"/>
</dbReference>
<dbReference type="PANTHER" id="PTHR43708:SF5">
    <property type="entry name" value="CONSERVED EXPRESSED OXIDOREDUCTASE (EUROFUNG)-RELATED"/>
    <property type="match status" value="1"/>
</dbReference>
<dbReference type="Gene3D" id="3.30.360.10">
    <property type="entry name" value="Dihydrodipicolinate Reductase, domain 2"/>
    <property type="match status" value="1"/>
</dbReference>
<protein>
    <submittedName>
        <fullName evidence="5">Oxidoreductase</fullName>
    </submittedName>
</protein>
<dbReference type="PANTHER" id="PTHR43708">
    <property type="entry name" value="CONSERVED EXPRESSED OXIDOREDUCTASE (EUROFUNG)"/>
    <property type="match status" value="1"/>
</dbReference>
<organism evidence="5 6">
    <name type="scientific">Massilia violaceinigra</name>
    <dbReference type="NCBI Taxonomy" id="2045208"/>
    <lineage>
        <taxon>Bacteria</taxon>
        <taxon>Pseudomonadati</taxon>
        <taxon>Pseudomonadota</taxon>
        <taxon>Betaproteobacteria</taxon>
        <taxon>Burkholderiales</taxon>
        <taxon>Oxalobacteraceae</taxon>
        <taxon>Telluria group</taxon>
        <taxon>Massilia</taxon>
    </lineage>
</organism>
<dbReference type="SUPFAM" id="SSF51735">
    <property type="entry name" value="NAD(P)-binding Rossmann-fold domains"/>
    <property type="match status" value="1"/>
</dbReference>
<dbReference type="Pfam" id="PF01408">
    <property type="entry name" value="GFO_IDH_MocA"/>
    <property type="match status" value="1"/>
</dbReference>
<proteinExistence type="inferred from homology"/>
<evidence type="ECO:0000256" key="1">
    <source>
        <dbReference type="ARBA" id="ARBA00010928"/>
    </source>
</evidence>
<evidence type="ECO:0000313" key="6">
    <source>
        <dbReference type="Proteomes" id="UP000831532"/>
    </source>
</evidence>
<dbReference type="RefSeq" id="WP_243488528.1">
    <property type="nucleotide sequence ID" value="NZ_CP063361.1"/>
</dbReference>
<keyword evidence="6" id="KW-1185">Reference proteome</keyword>
<reference evidence="5 6" key="1">
    <citation type="submission" date="2020-10" db="EMBL/GenBank/DDBJ databases">
        <title>Genome analysis of Massilia species.</title>
        <authorList>
            <person name="Jung D.-H."/>
        </authorList>
    </citation>
    <scope>NUCLEOTIDE SEQUENCE [LARGE SCALE GENOMIC DNA]</scope>
    <source>
        <strain evidence="6">sipir</strain>
    </source>
</reference>
<dbReference type="NCBIfam" id="NF008607">
    <property type="entry name" value="PRK11579.1"/>
    <property type="match status" value="1"/>
</dbReference>
<gene>
    <name evidence="5" type="ORF">INH39_17060</name>
</gene>
<dbReference type="InterPro" id="IPR000683">
    <property type="entry name" value="Gfo/Idh/MocA-like_OxRdtase_N"/>
</dbReference>
<sequence length="355" mass="38459">MTADAAREVRVGLIGYGFSGATFQAPLIASIAGMRITRVCSSQGERVLRDFPEAQVVADPATLIDSGEVDLVVVATSNASHAPLAKQALLAGKHVVVEKPFTITLDEGAELIALADERQLVLSVFHNRRWDSDFLTLRQTIESGLLGPINTYEAHFDRYRPNVRGRWREQDLPGSGLLYDLGAHLIDQALVLFGNPDCVNCDMGVQRGAAPSTASDDYFHLTMRYGARRVILHAASLVLQAGPRFIVHGETGSFIKHGMDPQEAALMRGERPGAPGWGVEAEAQHAQVSFVKGGLTVTGKAASLPGSYQEYYQRVFDAIINGKSAPVTAREGLAVIKIIRLAMQSHAQQRSVTFE</sequence>
<dbReference type="EMBL" id="CP063361">
    <property type="protein sequence ID" value="UOD27247.1"/>
    <property type="molecule type" value="Genomic_DNA"/>
</dbReference>
<keyword evidence="2" id="KW-0560">Oxidoreductase</keyword>
<evidence type="ECO:0000259" key="3">
    <source>
        <dbReference type="Pfam" id="PF01408"/>
    </source>
</evidence>
<evidence type="ECO:0000256" key="2">
    <source>
        <dbReference type="ARBA" id="ARBA00023002"/>
    </source>
</evidence>
<name>A0ABY3ZYR5_9BURK</name>
<dbReference type="InterPro" id="IPR036291">
    <property type="entry name" value="NAD(P)-bd_dom_sf"/>
</dbReference>
<accession>A0ABY3ZYR5</accession>
<feature type="domain" description="Gfo/Idh/MocA-like oxidoreductase N-terminal" evidence="3">
    <location>
        <begin position="9"/>
        <end position="126"/>
    </location>
</feature>
<dbReference type="InterPro" id="IPR051317">
    <property type="entry name" value="Gfo/Idh/MocA_oxidoreduct"/>
</dbReference>
<evidence type="ECO:0000313" key="5">
    <source>
        <dbReference type="EMBL" id="UOD27247.1"/>
    </source>
</evidence>
<dbReference type="Proteomes" id="UP000831532">
    <property type="component" value="Chromosome"/>
</dbReference>
<feature type="domain" description="Gfo/Idh/MocA-like oxidoreductase C-terminal" evidence="4">
    <location>
        <begin position="138"/>
        <end position="353"/>
    </location>
</feature>
<dbReference type="Pfam" id="PF02894">
    <property type="entry name" value="GFO_IDH_MocA_C"/>
    <property type="match status" value="1"/>
</dbReference>
<dbReference type="InterPro" id="IPR004104">
    <property type="entry name" value="Gfo/Idh/MocA-like_OxRdtase_C"/>
</dbReference>
<comment type="similarity">
    <text evidence="1">Belongs to the Gfo/Idh/MocA family.</text>
</comment>
<evidence type="ECO:0000259" key="4">
    <source>
        <dbReference type="Pfam" id="PF02894"/>
    </source>
</evidence>